<sequence length="203" mass="23738">SYNRLSWLLIDAKTNERASCLPIHMETLLKLYHAFIKFVQDLNMRMWRSTSPPLFQGTAQPLMHCWSLSTCLTTPGMYLSHILPFLPKLRVINLFGGIDQLIALAKFRLSTLIQLNVFDWIDASIDFLDETYFPSLQFLSIILYKETTTDEVLRIERTIERSFTHLPNLISLHYYSTEILQASLNDHDHETIDENEEQDDEQI</sequence>
<accession>A0A815FQ67</accession>
<name>A0A815FQ67_9BILA</name>
<reference evidence="1" key="1">
    <citation type="submission" date="2021-02" db="EMBL/GenBank/DDBJ databases">
        <authorList>
            <person name="Nowell W R."/>
        </authorList>
    </citation>
    <scope>NUCLEOTIDE SEQUENCE</scope>
</reference>
<evidence type="ECO:0000313" key="1">
    <source>
        <dbReference type="EMBL" id="CAF1326805.1"/>
    </source>
</evidence>
<proteinExistence type="predicted"/>
<gene>
    <name evidence="1" type="ORF">ZHD862_LOCUS29306</name>
</gene>
<feature type="non-terminal residue" evidence="1">
    <location>
        <position position="1"/>
    </location>
</feature>
<comment type="caution">
    <text evidence="1">The sequence shown here is derived from an EMBL/GenBank/DDBJ whole genome shotgun (WGS) entry which is preliminary data.</text>
</comment>
<dbReference type="Proteomes" id="UP000663864">
    <property type="component" value="Unassembled WGS sequence"/>
</dbReference>
<dbReference type="EMBL" id="CAJNOT010002570">
    <property type="protein sequence ID" value="CAF1326805.1"/>
    <property type="molecule type" value="Genomic_DNA"/>
</dbReference>
<protein>
    <submittedName>
        <fullName evidence="1">Uncharacterized protein</fullName>
    </submittedName>
</protein>
<organism evidence="1 2">
    <name type="scientific">Rotaria sordida</name>
    <dbReference type="NCBI Taxonomy" id="392033"/>
    <lineage>
        <taxon>Eukaryota</taxon>
        <taxon>Metazoa</taxon>
        <taxon>Spiralia</taxon>
        <taxon>Gnathifera</taxon>
        <taxon>Rotifera</taxon>
        <taxon>Eurotatoria</taxon>
        <taxon>Bdelloidea</taxon>
        <taxon>Philodinida</taxon>
        <taxon>Philodinidae</taxon>
        <taxon>Rotaria</taxon>
    </lineage>
</organism>
<evidence type="ECO:0000313" key="2">
    <source>
        <dbReference type="Proteomes" id="UP000663864"/>
    </source>
</evidence>
<dbReference type="AlphaFoldDB" id="A0A815FQ67"/>